<feature type="region of interest" description="Disordered" evidence="3">
    <location>
        <begin position="1"/>
        <end position="26"/>
    </location>
</feature>
<dbReference type="Gene3D" id="3.40.1350.10">
    <property type="match status" value="1"/>
</dbReference>
<sequence>MTLRAARRDRGAMSHEKGRAAEDQVARDYERRGAVCLERRWRGAAGEMDLIFRMGEDVVFVEVKSSKSHARAAQLLSQRQIARLLATAEEFLGTQPEGSLTPMRMDVALVNGEGRIAIVENALADG</sequence>
<dbReference type="Pfam" id="PF02021">
    <property type="entry name" value="UPF0102"/>
    <property type="match status" value="1"/>
</dbReference>
<dbReference type="SUPFAM" id="SSF52980">
    <property type="entry name" value="Restriction endonuclease-like"/>
    <property type="match status" value="1"/>
</dbReference>
<protein>
    <recommendedName>
        <fullName evidence="2">UPF0102 protein E4Z66_15595</fullName>
    </recommendedName>
</protein>
<name>A0A4S4N7U5_9RHOB</name>
<evidence type="ECO:0000313" key="4">
    <source>
        <dbReference type="EMBL" id="THH35246.1"/>
    </source>
</evidence>
<keyword evidence="5" id="KW-1185">Reference proteome</keyword>
<dbReference type="HAMAP" id="MF_00048">
    <property type="entry name" value="UPF0102"/>
    <property type="match status" value="1"/>
</dbReference>
<dbReference type="RefSeq" id="WP_136463980.1">
    <property type="nucleotide sequence ID" value="NZ_SRKY01000004.1"/>
</dbReference>
<evidence type="ECO:0000256" key="1">
    <source>
        <dbReference type="ARBA" id="ARBA00006738"/>
    </source>
</evidence>
<evidence type="ECO:0000256" key="3">
    <source>
        <dbReference type="SAM" id="MobiDB-lite"/>
    </source>
</evidence>
<dbReference type="PANTHER" id="PTHR34039">
    <property type="entry name" value="UPF0102 PROTEIN YRAN"/>
    <property type="match status" value="1"/>
</dbReference>
<evidence type="ECO:0000256" key="2">
    <source>
        <dbReference type="HAMAP-Rule" id="MF_00048"/>
    </source>
</evidence>
<dbReference type="InterPro" id="IPR003509">
    <property type="entry name" value="UPF0102_YraN-like"/>
</dbReference>
<dbReference type="GO" id="GO:0003676">
    <property type="term" value="F:nucleic acid binding"/>
    <property type="evidence" value="ECO:0007669"/>
    <property type="project" value="InterPro"/>
</dbReference>
<accession>A0A4S4N7U5</accession>
<reference evidence="4 5" key="1">
    <citation type="submission" date="2019-04" db="EMBL/GenBank/DDBJ databases">
        <title>Shimia ponticola sp. nov., isolated from seawater.</title>
        <authorList>
            <person name="Kim Y.-O."/>
            <person name="Yoon J.-H."/>
        </authorList>
    </citation>
    <scope>NUCLEOTIDE SEQUENCE [LARGE SCALE GENOMIC DNA]</scope>
    <source>
        <strain evidence="4 5">MYP11</strain>
    </source>
</reference>
<dbReference type="InterPro" id="IPR011335">
    <property type="entry name" value="Restrct_endonuc-II-like"/>
</dbReference>
<dbReference type="EMBL" id="SRKY01000004">
    <property type="protein sequence ID" value="THH35246.1"/>
    <property type="molecule type" value="Genomic_DNA"/>
</dbReference>
<organism evidence="4 5">
    <name type="scientific">Aliishimia ponticola</name>
    <dbReference type="NCBI Taxonomy" id="2499833"/>
    <lineage>
        <taxon>Bacteria</taxon>
        <taxon>Pseudomonadati</taxon>
        <taxon>Pseudomonadota</taxon>
        <taxon>Alphaproteobacteria</taxon>
        <taxon>Rhodobacterales</taxon>
        <taxon>Paracoccaceae</taxon>
        <taxon>Aliishimia</taxon>
    </lineage>
</organism>
<dbReference type="OrthoDB" id="9812968at2"/>
<proteinExistence type="inferred from homology"/>
<dbReference type="PANTHER" id="PTHR34039:SF1">
    <property type="entry name" value="UPF0102 PROTEIN YRAN"/>
    <property type="match status" value="1"/>
</dbReference>
<dbReference type="Proteomes" id="UP000306602">
    <property type="component" value="Unassembled WGS sequence"/>
</dbReference>
<comment type="caution">
    <text evidence="4">The sequence shown here is derived from an EMBL/GenBank/DDBJ whole genome shotgun (WGS) entry which is preliminary data.</text>
</comment>
<dbReference type="AlphaFoldDB" id="A0A4S4N7U5"/>
<gene>
    <name evidence="4" type="ORF">E4Z66_15595</name>
</gene>
<evidence type="ECO:0000313" key="5">
    <source>
        <dbReference type="Proteomes" id="UP000306602"/>
    </source>
</evidence>
<dbReference type="InterPro" id="IPR011856">
    <property type="entry name" value="tRNA_endonuc-like_dom_sf"/>
</dbReference>
<comment type="similarity">
    <text evidence="1 2">Belongs to the UPF0102 family.</text>
</comment>